<dbReference type="Proteomes" id="UP000324222">
    <property type="component" value="Unassembled WGS sequence"/>
</dbReference>
<dbReference type="AlphaFoldDB" id="A0A5B7H7I8"/>
<accession>A0A5B7H7I8</accession>
<feature type="compositionally biased region" description="Basic residues" evidence="1">
    <location>
        <begin position="47"/>
        <end position="78"/>
    </location>
</feature>
<gene>
    <name evidence="2" type="ORF">E2C01_059753</name>
</gene>
<evidence type="ECO:0000313" key="3">
    <source>
        <dbReference type="Proteomes" id="UP000324222"/>
    </source>
</evidence>
<comment type="caution">
    <text evidence="2">The sequence shown here is derived from an EMBL/GenBank/DDBJ whole genome shotgun (WGS) entry which is preliminary data.</text>
</comment>
<protein>
    <submittedName>
        <fullName evidence="2">Uncharacterized protein</fullName>
    </submittedName>
</protein>
<dbReference type="EMBL" id="VSRR010023589">
    <property type="protein sequence ID" value="MPC65615.1"/>
    <property type="molecule type" value="Genomic_DNA"/>
</dbReference>
<evidence type="ECO:0000313" key="2">
    <source>
        <dbReference type="EMBL" id="MPC65615.1"/>
    </source>
</evidence>
<sequence>MSGSPFKAKLFGHCKMTACWLGEHLVTPGGRIAKLNQLCNLIDIKHRSPHKSSHKSPHKSPSKSKDRHHFSSKHSDKKRSRDDSGDRHHSKKKSRK</sequence>
<keyword evidence="3" id="KW-1185">Reference proteome</keyword>
<reference evidence="2 3" key="1">
    <citation type="submission" date="2019-05" db="EMBL/GenBank/DDBJ databases">
        <title>Another draft genome of Portunus trituberculatus and its Hox gene families provides insights of decapod evolution.</title>
        <authorList>
            <person name="Jeong J.-H."/>
            <person name="Song I."/>
            <person name="Kim S."/>
            <person name="Choi T."/>
            <person name="Kim D."/>
            <person name="Ryu S."/>
            <person name="Kim W."/>
        </authorList>
    </citation>
    <scope>NUCLEOTIDE SEQUENCE [LARGE SCALE GENOMIC DNA]</scope>
    <source>
        <tissue evidence="2">Muscle</tissue>
    </source>
</reference>
<feature type="region of interest" description="Disordered" evidence="1">
    <location>
        <begin position="46"/>
        <end position="96"/>
    </location>
</feature>
<proteinExistence type="predicted"/>
<evidence type="ECO:0000256" key="1">
    <source>
        <dbReference type="SAM" id="MobiDB-lite"/>
    </source>
</evidence>
<name>A0A5B7H7I8_PORTR</name>
<organism evidence="2 3">
    <name type="scientific">Portunus trituberculatus</name>
    <name type="common">Swimming crab</name>
    <name type="synonym">Neptunus trituberculatus</name>
    <dbReference type="NCBI Taxonomy" id="210409"/>
    <lineage>
        <taxon>Eukaryota</taxon>
        <taxon>Metazoa</taxon>
        <taxon>Ecdysozoa</taxon>
        <taxon>Arthropoda</taxon>
        <taxon>Crustacea</taxon>
        <taxon>Multicrustacea</taxon>
        <taxon>Malacostraca</taxon>
        <taxon>Eumalacostraca</taxon>
        <taxon>Eucarida</taxon>
        <taxon>Decapoda</taxon>
        <taxon>Pleocyemata</taxon>
        <taxon>Brachyura</taxon>
        <taxon>Eubrachyura</taxon>
        <taxon>Portunoidea</taxon>
        <taxon>Portunidae</taxon>
        <taxon>Portuninae</taxon>
        <taxon>Portunus</taxon>
    </lineage>
</organism>